<dbReference type="SUPFAM" id="SSF55120">
    <property type="entry name" value="Pseudouridine synthase"/>
    <property type="match status" value="1"/>
</dbReference>
<dbReference type="GO" id="GO:0009982">
    <property type="term" value="F:pseudouridine synthase activity"/>
    <property type="evidence" value="ECO:0007669"/>
    <property type="project" value="InterPro"/>
</dbReference>
<evidence type="ECO:0008006" key="4">
    <source>
        <dbReference type="Google" id="ProtNLM"/>
    </source>
</evidence>
<dbReference type="GO" id="GO:1990481">
    <property type="term" value="P:mRNA pseudouridine synthesis"/>
    <property type="evidence" value="ECO:0007669"/>
    <property type="project" value="TreeGrafter"/>
</dbReference>
<dbReference type="GO" id="GO:0005737">
    <property type="term" value="C:cytoplasm"/>
    <property type="evidence" value="ECO:0007669"/>
    <property type="project" value="TreeGrafter"/>
</dbReference>
<organism evidence="2 3">
    <name type="scientific">Symbiochloris irregularis</name>
    <dbReference type="NCBI Taxonomy" id="706552"/>
    <lineage>
        <taxon>Eukaryota</taxon>
        <taxon>Viridiplantae</taxon>
        <taxon>Chlorophyta</taxon>
        <taxon>core chlorophytes</taxon>
        <taxon>Trebouxiophyceae</taxon>
        <taxon>Trebouxiales</taxon>
        <taxon>Trebouxiaceae</taxon>
        <taxon>Symbiochloris</taxon>
    </lineage>
</organism>
<dbReference type="InterPro" id="IPR020095">
    <property type="entry name" value="PsdUridine_synth_TruA_C"/>
</dbReference>
<name>A0AAW1NS44_9CHLO</name>
<comment type="caution">
    <text evidence="2">The sequence shown here is derived from an EMBL/GenBank/DDBJ whole genome shotgun (WGS) entry which is preliminary data.</text>
</comment>
<dbReference type="InterPro" id="IPR020103">
    <property type="entry name" value="PsdUridine_synth_cat_dom_sf"/>
</dbReference>
<dbReference type="Proteomes" id="UP001465755">
    <property type="component" value="Unassembled WGS sequence"/>
</dbReference>
<dbReference type="InterPro" id="IPR001406">
    <property type="entry name" value="PsdUridine_synth_TruA"/>
</dbReference>
<dbReference type="GO" id="GO:0005634">
    <property type="term" value="C:nucleus"/>
    <property type="evidence" value="ECO:0007669"/>
    <property type="project" value="TreeGrafter"/>
</dbReference>
<dbReference type="InterPro" id="IPR020094">
    <property type="entry name" value="TruA/RsuA/RluB/E/F_N"/>
</dbReference>
<keyword evidence="1" id="KW-0413">Isomerase</keyword>
<dbReference type="Gene3D" id="3.30.70.580">
    <property type="entry name" value="Pseudouridine synthase I, catalytic domain, N-terminal subdomain"/>
    <property type="match status" value="1"/>
</dbReference>
<dbReference type="AlphaFoldDB" id="A0AAW1NS44"/>
<sequence length="283" mass="31439">MAGVAAPESLTSDRLALTTQSVFHTVFPAEQLNEQTAKAFLDALCLITNFVNASFPAGTSAASTSLGSPPSKKRPRGQPDFTKYQRRYVALKIVYLGWDYSGFATQNSDTTRTVEDELYAALRRTCLIPHDSTWQSLQYSRCGRTDKGVSAASQVIALHVRSQGKAGEAPVLPPEEVDFPLVLNRALPESIRVLEWADVPHDFSARFSTQSREYKYHIVQDGSLNVSAMREAAQHLLGDNDFRSFCKELIRAAHFWQCVSVASGERPIQENPNMQWPLRSPSC</sequence>
<accession>A0AAW1NS44</accession>
<gene>
    <name evidence="2" type="ORF">WJX73_006843</name>
</gene>
<protein>
    <recommendedName>
        <fullName evidence="4">tRNA pseudouridine synthase</fullName>
    </recommendedName>
</protein>
<dbReference type="GO" id="GO:0031119">
    <property type="term" value="P:tRNA pseudouridine synthesis"/>
    <property type="evidence" value="ECO:0007669"/>
    <property type="project" value="TreeGrafter"/>
</dbReference>
<proteinExistence type="predicted"/>
<dbReference type="Gene3D" id="3.30.70.660">
    <property type="entry name" value="Pseudouridine synthase I, catalytic domain, C-terminal subdomain"/>
    <property type="match status" value="1"/>
</dbReference>
<dbReference type="PANTHER" id="PTHR11142">
    <property type="entry name" value="PSEUDOURIDYLATE SYNTHASE"/>
    <property type="match status" value="1"/>
</dbReference>
<dbReference type="EMBL" id="JALJOQ010000166">
    <property type="protein sequence ID" value="KAK9792249.1"/>
    <property type="molecule type" value="Genomic_DNA"/>
</dbReference>
<reference evidence="2 3" key="1">
    <citation type="journal article" date="2024" name="Nat. Commun.">
        <title>Phylogenomics reveals the evolutionary origins of lichenization in chlorophyte algae.</title>
        <authorList>
            <person name="Puginier C."/>
            <person name="Libourel C."/>
            <person name="Otte J."/>
            <person name="Skaloud P."/>
            <person name="Haon M."/>
            <person name="Grisel S."/>
            <person name="Petersen M."/>
            <person name="Berrin J.G."/>
            <person name="Delaux P.M."/>
            <person name="Dal Grande F."/>
            <person name="Keller J."/>
        </authorList>
    </citation>
    <scope>NUCLEOTIDE SEQUENCE [LARGE SCALE GENOMIC DNA]</scope>
    <source>
        <strain evidence="2 3">SAG 2036</strain>
    </source>
</reference>
<keyword evidence="3" id="KW-1185">Reference proteome</keyword>
<evidence type="ECO:0000256" key="1">
    <source>
        <dbReference type="ARBA" id="ARBA00023235"/>
    </source>
</evidence>
<evidence type="ECO:0000313" key="3">
    <source>
        <dbReference type="Proteomes" id="UP001465755"/>
    </source>
</evidence>
<dbReference type="GO" id="GO:0003723">
    <property type="term" value="F:RNA binding"/>
    <property type="evidence" value="ECO:0007669"/>
    <property type="project" value="InterPro"/>
</dbReference>
<dbReference type="PANTHER" id="PTHR11142:SF5">
    <property type="entry name" value="TRNA PSEUDOURIDINE(38_39) SYNTHASE"/>
    <property type="match status" value="1"/>
</dbReference>
<evidence type="ECO:0000313" key="2">
    <source>
        <dbReference type="EMBL" id="KAK9792249.1"/>
    </source>
</evidence>